<name>A0A058Z0W3_FONAL</name>
<keyword evidence="2" id="KW-1185">Reference proteome</keyword>
<dbReference type="AlphaFoldDB" id="A0A058Z0W3"/>
<keyword evidence="1" id="KW-0496">Mitochondrion</keyword>
<reference evidence="1" key="1">
    <citation type="submission" date="2013-04" db="EMBL/GenBank/DDBJ databases">
        <title>The Genome Sequence of Fonticula alba ATCC 38817.</title>
        <authorList>
            <consortium name="The Broad Institute Genomics Platform"/>
            <person name="Russ C."/>
            <person name="Cuomo C."/>
            <person name="Burger G."/>
            <person name="Gray M.W."/>
            <person name="Holland P.W.H."/>
            <person name="King N."/>
            <person name="Lang F.B.F."/>
            <person name="Roger A.J."/>
            <person name="Ruiz-Trillo I."/>
            <person name="Brown M."/>
            <person name="Walker B."/>
            <person name="Young S."/>
            <person name="Zeng Q."/>
            <person name="Gargeya S."/>
            <person name="Fitzgerald M."/>
            <person name="Haas B."/>
            <person name="Abouelleil A."/>
            <person name="Allen A.W."/>
            <person name="Alvarado L."/>
            <person name="Arachchi H.M."/>
            <person name="Berlin A.M."/>
            <person name="Chapman S.B."/>
            <person name="Gainer-Dewar J."/>
            <person name="Goldberg J."/>
            <person name="Griggs A."/>
            <person name="Gujja S."/>
            <person name="Hansen M."/>
            <person name="Howarth C."/>
            <person name="Imamovic A."/>
            <person name="Ireland A."/>
            <person name="Larimer J."/>
            <person name="McCowan C."/>
            <person name="Murphy C."/>
            <person name="Pearson M."/>
            <person name="Poon T.W."/>
            <person name="Priest M."/>
            <person name="Roberts A."/>
            <person name="Saif S."/>
            <person name="Shea T."/>
            <person name="Sisk P."/>
            <person name="Sykes S."/>
            <person name="Wortman J."/>
            <person name="Nusbaum C."/>
            <person name="Birren B."/>
        </authorList>
    </citation>
    <scope>NUCLEOTIDE SEQUENCE [LARGE SCALE GENOMIC DNA]</scope>
    <source>
        <strain evidence="1">ATCC 38817</strain>
    </source>
</reference>
<evidence type="ECO:0000313" key="1">
    <source>
        <dbReference type="EMBL" id="KCV67182.1"/>
    </source>
</evidence>
<sequence>MKNILFVRGEYLNLDGIRSVYLLDFNDLELLFLKGAVLDLLAAGGVGLPVLSVSGVIDDLSQLEFRRVHVSLPNSIKFYRVFNKRGRLVNLKCESKDVLGQFRRLPFFLRRRNFFNKRRFLMLYDLKKYGRLKYVGVRDPFFFYNYRYFYERKGSSHAFIKYKRYERELFLKISGYNSYKKSEFSEVYSKNYKFGGLNTFTELNRGLFHFIRLAINKYFKIISNRANLKDKVLFYRLERLIHGSFNTFYILKYKQDKLTIRSKYKFKWRRSRLAIFKYVVGRYKYNLKTKSSKSFNNFLLNNPDIFPDPIYIKKEGKSKLYYFNSFSELKDYNKINNKNIKWPYFLEDKRLIYSLARNAVDVRLTSRFFNTFNIMDPNTFSTMARIGHFRGFLFQKVERKFSFKYAARQKIQDKQDLANLKIERRIKLKIKNVRILRYKPYRLLRLRKRCNKFFLTKNKPRLRKSIFGMVHKYANCLFTYHYKRVIAHRVKKRILRQNKRIGLTKYTNRTKFFFKKGAIKPLSKRGEPFYEQGSFRGRDFLFNIMKNYINCNTYNNVVLSKDLNSLYTRRVKTELYKYNNTEFIKDTLNLLFPELDFTKDELRTFLVNSNLDSSNLEKKIHRIKYKTHNKSLEHLRWFKLTKPDSCFTSELIKLLAEGKLNIMLFNNIYQEIENENIILLIDYLKKCLKTRQVLMDYTPSIVEIKKAIEIYKLCLLLKEIDEEIVSTCFKY</sequence>
<dbReference type="Proteomes" id="UP000030693">
    <property type="component" value="Unassembled WGS sequence"/>
</dbReference>
<gene>
    <name evidence="1" type="ORF">H696_09010</name>
</gene>
<dbReference type="EMBL" id="KK198105">
    <property type="protein sequence ID" value="KCV67182.1"/>
    <property type="molecule type" value="Genomic_DNA"/>
</dbReference>
<protein>
    <submittedName>
        <fullName evidence="1">Uncharacterized protein</fullName>
    </submittedName>
</protein>
<organism evidence="1">
    <name type="scientific">Fonticula alba</name>
    <name type="common">Slime mold</name>
    <dbReference type="NCBI Taxonomy" id="691883"/>
    <lineage>
        <taxon>Eukaryota</taxon>
        <taxon>Rotosphaerida</taxon>
        <taxon>Fonticulaceae</taxon>
        <taxon>Fonticula</taxon>
    </lineage>
</organism>
<accession>A0A058Z0W3</accession>
<dbReference type="GeneID" id="20531127"/>
<geneLocation type="mitochondrion" evidence="1"/>
<proteinExistence type="predicted"/>
<dbReference type="RefSeq" id="XP_009498416.1">
    <property type="nucleotide sequence ID" value="NW_009243182.1"/>
</dbReference>
<evidence type="ECO:0000313" key="2">
    <source>
        <dbReference type="Proteomes" id="UP000030693"/>
    </source>
</evidence>